<dbReference type="Proteomes" id="UP000005426">
    <property type="component" value="Unassembled WGS sequence"/>
</dbReference>
<dbReference type="Pfam" id="PF14223">
    <property type="entry name" value="Retrotran_gag_2"/>
    <property type="match status" value="1"/>
</dbReference>
<name>G9P229_HYPAI</name>
<keyword evidence="3" id="KW-1185">Reference proteome</keyword>
<dbReference type="HOGENOM" id="CLU_1906991_0_0_1"/>
<proteinExistence type="predicted"/>
<sequence>MYASKVVASLGLFLGLATAAINLGKDSAGDTVLSTPATPEEIAQITQWSKEDNKAMVMIMSAVHTDIVMLVTTAASAYQAWKTFTLNKGFTYYLAGCGGGGLSLFNNDNSFNSNCQFQPQSLQCGVKEQWSCF</sequence>
<feature type="chain" id="PRO_5003524845" evidence="1">
    <location>
        <begin position="20"/>
        <end position="133"/>
    </location>
</feature>
<gene>
    <name evidence="2" type="ORF">TRIATDRAFT_320006</name>
</gene>
<reference evidence="2 3" key="1">
    <citation type="journal article" date="2011" name="Genome Biol.">
        <title>Comparative genome sequence analysis underscores mycoparasitism as the ancestral life style of Trichoderma.</title>
        <authorList>
            <person name="Kubicek C.P."/>
            <person name="Herrera-Estrella A."/>
            <person name="Seidl-Seiboth V."/>
            <person name="Martinez D.A."/>
            <person name="Druzhinina I.S."/>
            <person name="Thon M."/>
            <person name="Zeilinger S."/>
            <person name="Casas-Flores S."/>
            <person name="Horwitz B.A."/>
            <person name="Mukherjee P.K."/>
            <person name="Mukherjee M."/>
            <person name="Kredics L."/>
            <person name="Alcaraz L.D."/>
            <person name="Aerts A."/>
            <person name="Antal Z."/>
            <person name="Atanasova L."/>
            <person name="Cervantes-Badillo M.G."/>
            <person name="Challacombe J."/>
            <person name="Chertkov O."/>
            <person name="McCluskey K."/>
            <person name="Coulpier F."/>
            <person name="Deshpande N."/>
            <person name="von Doehren H."/>
            <person name="Ebbole D.J."/>
            <person name="Esquivel-Naranjo E.U."/>
            <person name="Fekete E."/>
            <person name="Flipphi M."/>
            <person name="Glaser F."/>
            <person name="Gomez-Rodriguez E.Y."/>
            <person name="Gruber S."/>
            <person name="Han C."/>
            <person name="Henrissat B."/>
            <person name="Hermosa R."/>
            <person name="Hernandez-Onate M."/>
            <person name="Karaffa L."/>
            <person name="Kosti I."/>
            <person name="Le Crom S."/>
            <person name="Lindquist E."/>
            <person name="Lucas S."/>
            <person name="Luebeck M."/>
            <person name="Luebeck P.S."/>
            <person name="Margeot A."/>
            <person name="Metz B."/>
            <person name="Misra M."/>
            <person name="Nevalainen H."/>
            <person name="Omann M."/>
            <person name="Packer N."/>
            <person name="Perrone G."/>
            <person name="Uresti-Rivera E.E."/>
            <person name="Salamov A."/>
            <person name="Schmoll M."/>
            <person name="Seiboth B."/>
            <person name="Shapiro H."/>
            <person name="Sukno S."/>
            <person name="Tamayo-Ramos J.A."/>
            <person name="Tisch D."/>
            <person name="Wiest A."/>
            <person name="Wilkinson H.H."/>
            <person name="Zhang M."/>
            <person name="Coutinho P.M."/>
            <person name="Kenerley C.M."/>
            <person name="Monte E."/>
            <person name="Baker S.E."/>
            <person name="Grigoriev I.V."/>
        </authorList>
    </citation>
    <scope>NUCLEOTIDE SEQUENCE [LARGE SCALE GENOMIC DNA]</scope>
    <source>
        <strain evidence="3">ATCC 20476 / IMI 206040</strain>
    </source>
</reference>
<keyword evidence="1" id="KW-0732">Signal</keyword>
<comment type="caution">
    <text evidence="2">The sequence shown here is derived from an EMBL/GenBank/DDBJ whole genome shotgun (WGS) entry which is preliminary data.</text>
</comment>
<evidence type="ECO:0000313" key="3">
    <source>
        <dbReference type="Proteomes" id="UP000005426"/>
    </source>
</evidence>
<dbReference type="OrthoDB" id="4874416at2759"/>
<evidence type="ECO:0000256" key="1">
    <source>
        <dbReference type="SAM" id="SignalP"/>
    </source>
</evidence>
<accession>G9P229</accession>
<protein>
    <submittedName>
        <fullName evidence="2">Uncharacterized protein</fullName>
    </submittedName>
</protein>
<evidence type="ECO:0000313" key="2">
    <source>
        <dbReference type="EMBL" id="EHK42624.1"/>
    </source>
</evidence>
<organism evidence="2 3">
    <name type="scientific">Hypocrea atroviridis (strain ATCC 20476 / IMI 206040)</name>
    <name type="common">Trichoderma atroviride</name>
    <dbReference type="NCBI Taxonomy" id="452589"/>
    <lineage>
        <taxon>Eukaryota</taxon>
        <taxon>Fungi</taxon>
        <taxon>Dikarya</taxon>
        <taxon>Ascomycota</taxon>
        <taxon>Pezizomycotina</taxon>
        <taxon>Sordariomycetes</taxon>
        <taxon>Hypocreomycetidae</taxon>
        <taxon>Hypocreales</taxon>
        <taxon>Hypocreaceae</taxon>
        <taxon>Trichoderma</taxon>
    </lineage>
</organism>
<dbReference type="AlphaFoldDB" id="G9P229"/>
<feature type="signal peptide" evidence="1">
    <location>
        <begin position="1"/>
        <end position="19"/>
    </location>
</feature>
<dbReference type="EMBL" id="ABDG02000026">
    <property type="protein sequence ID" value="EHK42624.1"/>
    <property type="molecule type" value="Genomic_DNA"/>
</dbReference>